<evidence type="ECO:0000256" key="3">
    <source>
        <dbReference type="ARBA" id="ARBA00022630"/>
    </source>
</evidence>
<sequence length="373" mass="42709">MAILVVGAGFAGTVLAERAAFAGKQVVVLDRRTHIAGNAYDHPDEHGVLVHRYGPHIFHTNAPHVADYLSRFTAWRDYEHRVLASVEGELYPIPINRITINRLYGMNLSEEEAAAYLDKVREPRDPIRTSEDVVLSSVGRDLCDKFFRNYTRKQWGMDLSELAALVAARIPTRSNDDDRYFTDSFQKMPRDGFTRMFQNMLDHPNIRVELGTDFKEVDRSHFEHIFYSGPIDEYFDHRFGKLPYRSLSFQHEHLQDQQQFQPVGTVNYPNDFAFTRITEFKHLTGQTHTGTSIVREYPQAEGDPYYPVPSEQNQQLYKQYQALADAETSTTFVGRLAQYRYLNMDQVVAQALVVAERHGLGSVREPEPAGSAA</sequence>
<keyword evidence="5 7" id="KW-0413">Isomerase</keyword>
<name>A0ABW9KPW9_9BACT</name>
<evidence type="ECO:0000256" key="1">
    <source>
        <dbReference type="ARBA" id="ARBA00001974"/>
    </source>
</evidence>
<reference evidence="7 8" key="1">
    <citation type="submission" date="2024-12" db="EMBL/GenBank/DDBJ databases">
        <authorList>
            <person name="Lee Y."/>
        </authorList>
    </citation>
    <scope>NUCLEOTIDE SEQUENCE [LARGE SCALE GENOMIC DNA]</scope>
    <source>
        <strain evidence="7 8">03SUJ4</strain>
    </source>
</reference>
<feature type="domain" description="UDP-galactopyranose mutase C-terminal" evidence="6">
    <location>
        <begin position="145"/>
        <end position="341"/>
    </location>
</feature>
<evidence type="ECO:0000313" key="8">
    <source>
        <dbReference type="Proteomes" id="UP001634747"/>
    </source>
</evidence>
<evidence type="ECO:0000313" key="7">
    <source>
        <dbReference type="EMBL" id="MFN2977152.1"/>
    </source>
</evidence>
<accession>A0ABW9KPW9</accession>
<dbReference type="SUPFAM" id="SSF51971">
    <property type="entry name" value="Nucleotide-binding domain"/>
    <property type="match status" value="1"/>
</dbReference>
<dbReference type="Pfam" id="PF03275">
    <property type="entry name" value="GLF"/>
    <property type="match status" value="1"/>
</dbReference>
<dbReference type="InterPro" id="IPR004379">
    <property type="entry name" value="UDP-GALP_mutase"/>
</dbReference>
<proteinExistence type="inferred from homology"/>
<evidence type="ECO:0000256" key="4">
    <source>
        <dbReference type="ARBA" id="ARBA00022827"/>
    </source>
</evidence>
<dbReference type="NCBIfam" id="TIGR00031">
    <property type="entry name" value="UDP-GALP_mutase"/>
    <property type="match status" value="1"/>
</dbReference>
<comment type="cofactor">
    <cofactor evidence="1">
        <name>FAD</name>
        <dbReference type="ChEBI" id="CHEBI:57692"/>
    </cofactor>
</comment>
<keyword evidence="3" id="KW-0285">Flavoprotein</keyword>
<dbReference type="InterPro" id="IPR015899">
    <property type="entry name" value="UDP-GalPyranose_mutase_C"/>
</dbReference>
<dbReference type="EMBL" id="JBJYXY010000001">
    <property type="protein sequence ID" value="MFN2977152.1"/>
    <property type="molecule type" value="Genomic_DNA"/>
</dbReference>
<dbReference type="EC" id="5.4.99.9" evidence="7"/>
<organism evidence="7 8">
    <name type="scientific">Terriglobus aquaticus</name>
    <dbReference type="NCBI Taxonomy" id="940139"/>
    <lineage>
        <taxon>Bacteria</taxon>
        <taxon>Pseudomonadati</taxon>
        <taxon>Acidobacteriota</taxon>
        <taxon>Terriglobia</taxon>
        <taxon>Terriglobales</taxon>
        <taxon>Acidobacteriaceae</taxon>
        <taxon>Terriglobus</taxon>
    </lineage>
</organism>
<dbReference type="Pfam" id="PF13450">
    <property type="entry name" value="NAD_binding_8"/>
    <property type="match status" value="1"/>
</dbReference>
<evidence type="ECO:0000259" key="6">
    <source>
        <dbReference type="Pfam" id="PF03275"/>
    </source>
</evidence>
<gene>
    <name evidence="7" type="primary">glf</name>
    <name evidence="7" type="ORF">ACK2TP_15375</name>
</gene>
<keyword evidence="4" id="KW-0274">FAD</keyword>
<dbReference type="SUPFAM" id="SSF54373">
    <property type="entry name" value="FAD-linked reductases, C-terminal domain"/>
    <property type="match status" value="1"/>
</dbReference>
<comment type="similarity">
    <text evidence="2">Belongs to the UDP-galactopyranose/dTDP-fucopyranose mutase family.</text>
</comment>
<dbReference type="RefSeq" id="WP_263414676.1">
    <property type="nucleotide sequence ID" value="NZ_BAABBH010000001.1"/>
</dbReference>
<dbReference type="PANTHER" id="PTHR21197:SF0">
    <property type="entry name" value="UDP-GALACTOPYRANOSE MUTASE"/>
    <property type="match status" value="1"/>
</dbReference>
<dbReference type="PANTHER" id="PTHR21197">
    <property type="entry name" value="UDP-GALACTOPYRANOSE MUTASE"/>
    <property type="match status" value="1"/>
</dbReference>
<evidence type="ECO:0000256" key="5">
    <source>
        <dbReference type="ARBA" id="ARBA00023235"/>
    </source>
</evidence>
<dbReference type="Gene3D" id="3.40.50.720">
    <property type="entry name" value="NAD(P)-binding Rossmann-like Domain"/>
    <property type="match status" value="3"/>
</dbReference>
<evidence type="ECO:0000256" key="2">
    <source>
        <dbReference type="ARBA" id="ARBA00009321"/>
    </source>
</evidence>
<keyword evidence="8" id="KW-1185">Reference proteome</keyword>
<dbReference type="Proteomes" id="UP001634747">
    <property type="component" value="Unassembled WGS sequence"/>
</dbReference>
<protein>
    <submittedName>
        <fullName evidence="7">UDP-galactopyranose mutase</fullName>
        <ecNumber evidence="7">5.4.99.9</ecNumber>
    </submittedName>
</protein>
<dbReference type="GO" id="GO:0008767">
    <property type="term" value="F:UDP-galactopyranose mutase activity"/>
    <property type="evidence" value="ECO:0007669"/>
    <property type="project" value="UniProtKB-EC"/>
</dbReference>
<comment type="caution">
    <text evidence="7">The sequence shown here is derived from an EMBL/GenBank/DDBJ whole genome shotgun (WGS) entry which is preliminary data.</text>
</comment>